<sequence length="140" mass="15322">MRTPWHLWVIGIVSLAWNAGGVYDYLMMQMGVESYRAMMTPDQAAWYDALPVWLNIFWALGVWGAILGSILLLLRSRLAALSFSVSLIGIIVNISFTIAGGTDVVDMMGPGAMAFSAAVIVVALLLWLYARAMLRAGVLR</sequence>
<evidence type="ECO:0000313" key="3">
    <source>
        <dbReference type="Proteomes" id="UP000322080"/>
    </source>
</evidence>
<gene>
    <name evidence="2" type="ORF">FVF75_13380</name>
</gene>
<feature type="transmembrane region" description="Helical" evidence="1">
    <location>
        <begin position="52"/>
        <end position="74"/>
    </location>
</feature>
<protein>
    <recommendedName>
        <fullName evidence="4">Sugar transporter</fullName>
    </recommendedName>
</protein>
<accession>A0A5D0RHT4</accession>
<keyword evidence="1" id="KW-0812">Transmembrane</keyword>
<name>A0A5D0RHT4_9RHOB</name>
<keyword evidence="3" id="KW-1185">Reference proteome</keyword>
<comment type="caution">
    <text evidence="2">The sequence shown here is derived from an EMBL/GenBank/DDBJ whole genome shotgun (WGS) entry which is preliminary data.</text>
</comment>
<dbReference type="RefSeq" id="WP_148378815.1">
    <property type="nucleotide sequence ID" value="NZ_VSIY01000013.1"/>
</dbReference>
<keyword evidence="1" id="KW-0472">Membrane</keyword>
<dbReference type="Proteomes" id="UP000322080">
    <property type="component" value="Unassembled WGS sequence"/>
</dbReference>
<evidence type="ECO:0000256" key="1">
    <source>
        <dbReference type="SAM" id="Phobius"/>
    </source>
</evidence>
<keyword evidence="1" id="KW-1133">Transmembrane helix</keyword>
<feature type="transmembrane region" description="Helical" evidence="1">
    <location>
        <begin position="81"/>
        <end position="100"/>
    </location>
</feature>
<dbReference type="EMBL" id="VSIY01000013">
    <property type="protein sequence ID" value="TYB80619.1"/>
    <property type="molecule type" value="Genomic_DNA"/>
</dbReference>
<feature type="transmembrane region" description="Helical" evidence="1">
    <location>
        <begin position="7"/>
        <end position="32"/>
    </location>
</feature>
<dbReference type="AlphaFoldDB" id="A0A5D0RHT4"/>
<proteinExistence type="predicted"/>
<feature type="transmembrane region" description="Helical" evidence="1">
    <location>
        <begin position="112"/>
        <end position="130"/>
    </location>
</feature>
<reference evidence="2 3" key="1">
    <citation type="submission" date="2019-08" db="EMBL/GenBank/DDBJ databases">
        <title>Identification of a novel species of the genus Boseongicola.</title>
        <authorList>
            <person name="Zhang X.-Q."/>
        </authorList>
    </citation>
    <scope>NUCLEOTIDE SEQUENCE [LARGE SCALE GENOMIC DNA]</scope>
    <source>
        <strain evidence="2 3">HY14</strain>
    </source>
</reference>
<evidence type="ECO:0000313" key="2">
    <source>
        <dbReference type="EMBL" id="TYB80619.1"/>
    </source>
</evidence>
<organism evidence="2 3">
    <name type="scientific">Maritimibacter fusiformis</name>
    <dbReference type="NCBI Taxonomy" id="2603819"/>
    <lineage>
        <taxon>Bacteria</taxon>
        <taxon>Pseudomonadati</taxon>
        <taxon>Pseudomonadota</taxon>
        <taxon>Alphaproteobacteria</taxon>
        <taxon>Rhodobacterales</taxon>
        <taxon>Roseobacteraceae</taxon>
        <taxon>Maritimibacter</taxon>
    </lineage>
</organism>
<evidence type="ECO:0008006" key="4">
    <source>
        <dbReference type="Google" id="ProtNLM"/>
    </source>
</evidence>